<keyword evidence="1" id="KW-1133">Transmembrane helix</keyword>
<dbReference type="EMBL" id="JAYMYS010000006">
    <property type="protein sequence ID" value="KAK7388369.1"/>
    <property type="molecule type" value="Genomic_DNA"/>
</dbReference>
<reference evidence="3 4" key="1">
    <citation type="submission" date="2024-01" db="EMBL/GenBank/DDBJ databases">
        <title>The genomes of 5 underutilized Papilionoideae crops provide insights into root nodulation and disease resistanc.</title>
        <authorList>
            <person name="Jiang F."/>
        </authorList>
    </citation>
    <scope>NUCLEOTIDE SEQUENCE [LARGE SCALE GENOMIC DNA]</scope>
    <source>
        <strain evidence="3">DUOXIRENSHENG_FW03</strain>
        <tissue evidence="3">Leaves</tissue>
    </source>
</reference>
<evidence type="ECO:0000256" key="2">
    <source>
        <dbReference type="SAM" id="SignalP"/>
    </source>
</evidence>
<evidence type="ECO:0000313" key="3">
    <source>
        <dbReference type="EMBL" id="KAK7388369.1"/>
    </source>
</evidence>
<dbReference type="Proteomes" id="UP001386955">
    <property type="component" value="Unassembled WGS sequence"/>
</dbReference>
<evidence type="ECO:0000313" key="4">
    <source>
        <dbReference type="Proteomes" id="UP001386955"/>
    </source>
</evidence>
<evidence type="ECO:0000256" key="1">
    <source>
        <dbReference type="SAM" id="Phobius"/>
    </source>
</evidence>
<feature type="signal peptide" evidence="2">
    <location>
        <begin position="1"/>
        <end position="22"/>
    </location>
</feature>
<organism evidence="3 4">
    <name type="scientific">Psophocarpus tetragonolobus</name>
    <name type="common">Winged bean</name>
    <name type="synonym">Dolichos tetragonolobus</name>
    <dbReference type="NCBI Taxonomy" id="3891"/>
    <lineage>
        <taxon>Eukaryota</taxon>
        <taxon>Viridiplantae</taxon>
        <taxon>Streptophyta</taxon>
        <taxon>Embryophyta</taxon>
        <taxon>Tracheophyta</taxon>
        <taxon>Spermatophyta</taxon>
        <taxon>Magnoliopsida</taxon>
        <taxon>eudicotyledons</taxon>
        <taxon>Gunneridae</taxon>
        <taxon>Pentapetalae</taxon>
        <taxon>rosids</taxon>
        <taxon>fabids</taxon>
        <taxon>Fabales</taxon>
        <taxon>Fabaceae</taxon>
        <taxon>Papilionoideae</taxon>
        <taxon>50 kb inversion clade</taxon>
        <taxon>NPAAA clade</taxon>
        <taxon>indigoferoid/millettioid clade</taxon>
        <taxon>Phaseoleae</taxon>
        <taxon>Psophocarpus</taxon>
    </lineage>
</organism>
<protein>
    <submittedName>
        <fullName evidence="3">Uncharacterized protein</fullName>
    </submittedName>
</protein>
<feature type="transmembrane region" description="Helical" evidence="1">
    <location>
        <begin position="79"/>
        <end position="99"/>
    </location>
</feature>
<keyword evidence="4" id="KW-1185">Reference proteome</keyword>
<feature type="chain" id="PRO_5043003261" evidence="2">
    <location>
        <begin position="23"/>
        <end position="105"/>
    </location>
</feature>
<keyword evidence="2" id="KW-0732">Signal</keyword>
<keyword evidence="1" id="KW-0472">Membrane</keyword>
<dbReference type="AlphaFoldDB" id="A0AAN9S2U2"/>
<gene>
    <name evidence="3" type="ORF">VNO78_23185</name>
</gene>
<name>A0AAN9S2U2_PSOTE</name>
<comment type="caution">
    <text evidence="3">The sequence shown here is derived from an EMBL/GenBank/DDBJ whole genome shotgun (WGS) entry which is preliminary data.</text>
</comment>
<keyword evidence="1" id="KW-0812">Transmembrane</keyword>
<proteinExistence type="predicted"/>
<sequence length="105" mass="12242">MSHTRLFLFCLIFIIIICNNSSSSILSISFERLKYVVFPVLNKVAKSLYVEYASLATNYIHNIYFCWIQLPSSLKLDFIAFPVGFYYCQATLVHLYLLIDLYGTY</sequence>
<accession>A0AAN9S2U2</accession>